<evidence type="ECO:0000313" key="2">
    <source>
        <dbReference type="Proteomes" id="UP000703269"/>
    </source>
</evidence>
<dbReference type="OrthoDB" id="3133286at2759"/>
<dbReference type="AlphaFoldDB" id="A0A9P3GDS2"/>
<comment type="caution">
    <text evidence="1">The sequence shown here is derived from an EMBL/GenBank/DDBJ whole genome shotgun (WGS) entry which is preliminary data.</text>
</comment>
<dbReference type="InterPro" id="IPR043519">
    <property type="entry name" value="NT_sf"/>
</dbReference>
<dbReference type="Proteomes" id="UP000703269">
    <property type="component" value="Unassembled WGS sequence"/>
</dbReference>
<protein>
    <submittedName>
        <fullName evidence="1">Uncharacterized protein</fullName>
    </submittedName>
</protein>
<sequence length="247" mass="28051">MHYSPTREEVFEAARAAISIFTSHGFSCCIVGGLGCTLFGNGRTPNDVDLVVLNTICDQESLKYILTDHPGSRFYSVPAKTIGATYRVLWYRVSEYYRYRSCKVDILQPGIMNIPSIPSEHIISIDGLPVMPLIPLIILKLQAWEDHRDATKSYLNSKQHTDAADLARLLPIAIRRGDNVRRESWLPQTFVEAARRRLKRYLGHFPAQAQEWKQIGLTVEAGHFAPEQRTRRGPETGLEIAFDKLRL</sequence>
<keyword evidence="2" id="KW-1185">Reference proteome</keyword>
<name>A0A9P3GDS2_9APHY</name>
<dbReference type="SUPFAM" id="SSF81301">
    <property type="entry name" value="Nucleotidyltransferase"/>
    <property type="match status" value="1"/>
</dbReference>
<dbReference type="EMBL" id="BPQB01000030">
    <property type="protein sequence ID" value="GJE93051.1"/>
    <property type="molecule type" value="Genomic_DNA"/>
</dbReference>
<organism evidence="1 2">
    <name type="scientific">Phanerochaete sordida</name>
    <dbReference type="NCBI Taxonomy" id="48140"/>
    <lineage>
        <taxon>Eukaryota</taxon>
        <taxon>Fungi</taxon>
        <taxon>Dikarya</taxon>
        <taxon>Basidiomycota</taxon>
        <taxon>Agaricomycotina</taxon>
        <taxon>Agaricomycetes</taxon>
        <taxon>Polyporales</taxon>
        <taxon>Phanerochaetaceae</taxon>
        <taxon>Phanerochaete</taxon>
    </lineage>
</organism>
<gene>
    <name evidence="1" type="ORF">PsYK624_092100</name>
</gene>
<reference evidence="1 2" key="1">
    <citation type="submission" date="2021-08" db="EMBL/GenBank/DDBJ databases">
        <title>Draft Genome Sequence of Phanerochaete sordida strain YK-624.</title>
        <authorList>
            <person name="Mori T."/>
            <person name="Dohra H."/>
            <person name="Suzuki T."/>
            <person name="Kawagishi H."/>
            <person name="Hirai H."/>
        </authorList>
    </citation>
    <scope>NUCLEOTIDE SEQUENCE [LARGE SCALE GENOMIC DNA]</scope>
    <source>
        <strain evidence="1 2">YK-624</strain>
    </source>
</reference>
<accession>A0A9P3GDS2</accession>
<proteinExistence type="predicted"/>
<evidence type="ECO:0000313" key="1">
    <source>
        <dbReference type="EMBL" id="GJE93051.1"/>
    </source>
</evidence>